<comment type="caution">
    <text evidence="2">The sequence shown here is derived from an EMBL/GenBank/DDBJ whole genome shotgun (WGS) entry which is preliminary data.</text>
</comment>
<keyword evidence="1" id="KW-0812">Transmembrane</keyword>
<feature type="transmembrane region" description="Helical" evidence="1">
    <location>
        <begin position="256"/>
        <end position="272"/>
    </location>
</feature>
<keyword evidence="1" id="KW-0472">Membrane</keyword>
<feature type="transmembrane region" description="Helical" evidence="1">
    <location>
        <begin position="201"/>
        <end position="221"/>
    </location>
</feature>
<keyword evidence="1" id="KW-1133">Transmembrane helix</keyword>
<feature type="transmembrane region" description="Helical" evidence="1">
    <location>
        <begin position="60"/>
        <end position="80"/>
    </location>
</feature>
<feature type="transmembrane region" description="Helical" evidence="1">
    <location>
        <begin position="125"/>
        <end position="147"/>
    </location>
</feature>
<dbReference type="AlphaFoldDB" id="A0A9P9YSV9"/>
<accession>A0A9P9YSV9</accession>
<name>A0A9P9YSV9_9MUSC</name>
<feature type="transmembrane region" description="Helical" evidence="1">
    <location>
        <begin position="16"/>
        <end position="39"/>
    </location>
</feature>
<feature type="transmembrane region" description="Helical" evidence="1">
    <location>
        <begin position="356"/>
        <end position="374"/>
    </location>
</feature>
<feature type="transmembrane region" description="Helical" evidence="1">
    <location>
        <begin position="284"/>
        <end position="303"/>
    </location>
</feature>
<evidence type="ECO:0000313" key="2">
    <source>
        <dbReference type="EMBL" id="KAI8042300.1"/>
    </source>
</evidence>
<keyword evidence="3" id="KW-1185">Reference proteome</keyword>
<evidence type="ECO:0000256" key="1">
    <source>
        <dbReference type="SAM" id="Phobius"/>
    </source>
</evidence>
<feature type="transmembrane region" description="Helical" evidence="1">
    <location>
        <begin position="323"/>
        <end position="344"/>
    </location>
</feature>
<sequence length="453" mass="52595">MISCSFVPNLVTLIEFAPMTMFGFSYMFFGPIFFVSHFNSVSAVCYSQKDKMSPLQFSNIVGDIMKYFVMGVMVICMQGYRVEGVTLWSSMIFILVGMCYLVVVTKKSYHLDHMDTDMNLITFRVTVFIFTFVMVLLVVLVVSHTTFQRTATKQNPSLDHFSDMDSGDEILGKYRKQRVFSRRELWLKTVNGYKNMGDSHVMYRILMMPIYFVISHFIPVISKDRYLMGWTKYINCLCLLVLPFICLPHGVKAVGWVMMLLVCWTLSILTFISTHSMRRPDNVWLFAFLGLIISSIAMNFLSREIENLTWQYISTKFDLMPDITALMYFGLGEMFSEAIVVWCLQLRKMWDATFGVVMSMVTHAVFLAFPTLYYQECYNPSCWVITTASTETGIYFIFLIVASSLLHISMSGYEFRISLFFYLLILTVIYVTLQWSIHYGWMLSLATLHHIKK</sequence>
<evidence type="ECO:0000313" key="3">
    <source>
        <dbReference type="Proteomes" id="UP001059596"/>
    </source>
</evidence>
<dbReference type="Proteomes" id="UP001059596">
    <property type="component" value="Unassembled WGS sequence"/>
</dbReference>
<feature type="transmembrane region" description="Helical" evidence="1">
    <location>
        <begin position="86"/>
        <end position="104"/>
    </location>
</feature>
<feature type="transmembrane region" description="Helical" evidence="1">
    <location>
        <begin position="394"/>
        <end position="412"/>
    </location>
</feature>
<protein>
    <submittedName>
        <fullName evidence="2">Uncharacterized protein</fullName>
    </submittedName>
</protein>
<reference evidence="2" key="1">
    <citation type="journal article" date="2023" name="Genome Biol. Evol.">
        <title>Long-read-based Genome Assembly of Drosophila gunungcola Reveals Fewer Chemosensory Genes in Flower-breeding Species.</title>
        <authorList>
            <person name="Negi A."/>
            <person name="Liao B.Y."/>
            <person name="Yeh S.D."/>
        </authorList>
    </citation>
    <scope>NUCLEOTIDE SEQUENCE</scope>
    <source>
        <strain evidence="2">Sukarami</strain>
    </source>
</reference>
<dbReference type="EMBL" id="JAMKOV010000002">
    <property type="protein sequence ID" value="KAI8042300.1"/>
    <property type="molecule type" value="Genomic_DNA"/>
</dbReference>
<gene>
    <name evidence="2" type="ORF">M5D96_003602</name>
</gene>
<organism evidence="2 3">
    <name type="scientific">Drosophila gunungcola</name>
    <name type="common">fruit fly</name>
    <dbReference type="NCBI Taxonomy" id="103775"/>
    <lineage>
        <taxon>Eukaryota</taxon>
        <taxon>Metazoa</taxon>
        <taxon>Ecdysozoa</taxon>
        <taxon>Arthropoda</taxon>
        <taxon>Hexapoda</taxon>
        <taxon>Insecta</taxon>
        <taxon>Pterygota</taxon>
        <taxon>Neoptera</taxon>
        <taxon>Endopterygota</taxon>
        <taxon>Diptera</taxon>
        <taxon>Brachycera</taxon>
        <taxon>Muscomorpha</taxon>
        <taxon>Ephydroidea</taxon>
        <taxon>Drosophilidae</taxon>
        <taxon>Drosophila</taxon>
        <taxon>Sophophora</taxon>
    </lineage>
</organism>
<feature type="transmembrane region" description="Helical" evidence="1">
    <location>
        <begin position="419"/>
        <end position="437"/>
    </location>
</feature>
<proteinExistence type="predicted"/>